<dbReference type="FunFam" id="3.40.50.1010:FF:000012">
    <property type="entry name" value="SWT1, RNA endoribonuclease homolog"/>
    <property type="match status" value="1"/>
</dbReference>
<feature type="region of interest" description="Disordered" evidence="3">
    <location>
        <begin position="252"/>
        <end position="272"/>
    </location>
</feature>
<dbReference type="Gene3D" id="3.40.50.1010">
    <property type="entry name" value="5'-nuclease"/>
    <property type="match status" value="1"/>
</dbReference>
<dbReference type="CDD" id="cd18727">
    <property type="entry name" value="PIN_Swt1-like"/>
    <property type="match status" value="1"/>
</dbReference>
<feature type="compositionally biased region" description="Basic and acidic residues" evidence="3">
    <location>
        <begin position="190"/>
        <end position="209"/>
    </location>
</feature>
<reference evidence="5" key="3">
    <citation type="submission" date="2025-09" db="UniProtKB">
        <authorList>
            <consortium name="Ensembl"/>
        </authorList>
    </citation>
    <scope>IDENTIFICATION</scope>
</reference>
<feature type="region of interest" description="Disordered" evidence="3">
    <location>
        <begin position="1"/>
        <end position="48"/>
    </location>
</feature>
<gene>
    <name evidence="5" type="primary">SWT1</name>
</gene>
<dbReference type="InterPro" id="IPR002716">
    <property type="entry name" value="PIN_dom"/>
</dbReference>
<reference evidence="5" key="2">
    <citation type="submission" date="2025-08" db="UniProtKB">
        <authorList>
            <consortium name="Ensembl"/>
        </authorList>
    </citation>
    <scope>IDENTIFICATION</scope>
</reference>
<feature type="compositionally biased region" description="Basic and acidic residues" evidence="3">
    <location>
        <begin position="30"/>
        <end position="45"/>
    </location>
</feature>
<feature type="compositionally biased region" description="Basic and acidic residues" evidence="3">
    <location>
        <begin position="217"/>
        <end position="226"/>
    </location>
</feature>
<feature type="region of interest" description="Disordered" evidence="3">
    <location>
        <begin position="99"/>
        <end position="230"/>
    </location>
</feature>
<evidence type="ECO:0000259" key="4">
    <source>
        <dbReference type="SMART" id="SM00670"/>
    </source>
</evidence>
<dbReference type="RefSeq" id="XP_026201608.1">
    <property type="nucleotide sequence ID" value="XM_026345823.1"/>
</dbReference>
<feature type="compositionally biased region" description="Polar residues" evidence="3">
    <location>
        <begin position="113"/>
        <end position="122"/>
    </location>
</feature>
<feature type="domain" description="PIN" evidence="4">
    <location>
        <begin position="452"/>
        <end position="580"/>
    </location>
</feature>
<dbReference type="InParanoid" id="A0A3Q1K615"/>
<name>A0A3Q1K615_ANATE</name>
<evidence type="ECO:0000256" key="2">
    <source>
        <dbReference type="ARBA" id="ARBA00074620"/>
    </source>
</evidence>
<sequence>MSKKSKKRKRRRLSSSSVEEDEKASEEQAETNKCKTDKGNQDLKSQESCAVSSAINDLRSTRQIKKPVYRVAKTQATDQKAVNKDKDCTKAKSVSLQIYRENSSSKAKHNISGKDNTVSGSKSVEKEHSKPSGTTGTILQRTEKTSTVSLDEESSQGSSSKLKKQLMSPSLASAEQKEQKYNVPKKKCRAKEPQRPEHDSNSIKTREPSKASSISKDSSRQKKSEPVKNICQKHQEEECKAKKILCTDAQIPSPSITKQPSALAKQTTSESSSKVLKNVVSIPWSVASASHKAAWSSPPQQMCSHTSPQLQKFKIPKKALPRPVDSTEGNKNVISKNINIKHETKVLDSEVSVRSTQGNVQQPRRCLESTSSFSLEGQDKRSSGSGQLPTVSSTATEPWCDQMQVVEELHLARSQKRLGVNVMQSYGKLTCMDIDTPEEDASISKQAPQEELILVLDTNILLSHLNYVKKIKSHGLGALGFPVVLIPWVVLQELDSLKRGKGLSGSVAHLATPAISYIYNCLKSREPYLWGQSMQQAAESTYGLNGENNDDRVLQCCLQYQRLYPGCALILCTNDKNLCSKALLSGVKALSKNDLEAEAGKSRDVHHLLQKLHNPMLTHTNPQISSPSLRRTSESVQQHCQGRTGLSPGFMERDGQQLNEDKKTRWDLSRCVSELEDCLQEVLSDVLEAEMKAAYEDLWLEIVYVKPPWTLQDVLQCLKKHWIAVFGHIVPRRKQQTVLNLIDFFNSGKTMNCSALLVALQEANDLVKAFGKSSSRVPSAISVMDNIFNKLQSQGESPAGDVVMNDDDEDKQPTPAQVSHQEVWALFENIWSNVCQISLEVFKALGFDPHTMQSAHPVQGPLPPQEALACLHKLSSMVSQLLQAFSSVLSPAPGLEDVQSLLSVIHSNKIVDVDSRLTARDLLDCFSQQDYREKLRVGGNQLIEVKETLDRCVEATGQNIPFTT</sequence>
<dbReference type="GeneID" id="113152526"/>
<dbReference type="SMART" id="SM00670">
    <property type="entry name" value="PINc"/>
    <property type="match status" value="1"/>
</dbReference>
<feature type="compositionally biased region" description="Polar residues" evidence="3">
    <location>
        <begin position="383"/>
        <end position="394"/>
    </location>
</feature>
<dbReference type="Proteomes" id="UP000265040">
    <property type="component" value="Chromosome 4"/>
</dbReference>
<dbReference type="STRING" id="64144.ENSATEP00000027401"/>
<dbReference type="GO" id="GO:0005634">
    <property type="term" value="C:nucleus"/>
    <property type="evidence" value="ECO:0007669"/>
    <property type="project" value="TreeGrafter"/>
</dbReference>
<dbReference type="AlphaFoldDB" id="A0A3Q1K615"/>
<accession>A0A3Q1K615</accession>
<comment type="similarity">
    <text evidence="1">Belongs to the SWT1 family.</text>
</comment>
<protein>
    <recommendedName>
        <fullName evidence="2">Transcriptional protein SWT1</fullName>
    </recommendedName>
</protein>
<feature type="compositionally biased region" description="Polar residues" evidence="3">
    <location>
        <begin position="131"/>
        <end position="148"/>
    </location>
</feature>
<dbReference type="PANTHER" id="PTHR16161:SF0">
    <property type="entry name" value="TRANSCRIPTIONAL PROTEIN SWT1"/>
    <property type="match status" value="1"/>
</dbReference>
<evidence type="ECO:0000256" key="1">
    <source>
        <dbReference type="ARBA" id="ARBA00060839"/>
    </source>
</evidence>
<dbReference type="GeneTree" id="ENSGT00390000001254"/>
<feature type="compositionally biased region" description="Acidic residues" evidence="3">
    <location>
        <begin position="18"/>
        <end position="29"/>
    </location>
</feature>
<feature type="region of interest" description="Disordered" evidence="3">
    <location>
        <begin position="795"/>
        <end position="815"/>
    </location>
</feature>
<dbReference type="PANTHER" id="PTHR16161">
    <property type="entry name" value="TRANSCRIPTIONAL PROTEIN SWT1"/>
    <property type="match status" value="1"/>
</dbReference>
<feature type="compositionally biased region" description="Low complexity" evidence="3">
    <location>
        <begin position="155"/>
        <end position="171"/>
    </location>
</feature>
<reference evidence="5" key="1">
    <citation type="submission" date="2021-04" db="EMBL/GenBank/DDBJ databases">
        <authorList>
            <consortium name="Wellcome Sanger Institute Data Sharing"/>
        </authorList>
    </citation>
    <scope>NUCLEOTIDE SEQUENCE [LARGE SCALE GENOMIC DNA]</scope>
</reference>
<dbReference type="Pfam" id="PF13638">
    <property type="entry name" value="PIN_4"/>
    <property type="match status" value="1"/>
</dbReference>
<dbReference type="Ensembl" id="ENSATET00000027844.3">
    <property type="protein sequence ID" value="ENSATEP00000027413.1"/>
    <property type="gene ID" value="ENSATEG00000018946.3"/>
</dbReference>
<feature type="compositionally biased region" description="Polar residues" evidence="3">
    <location>
        <begin position="352"/>
        <end position="375"/>
    </location>
</feature>
<dbReference type="OrthoDB" id="548295at2759"/>
<dbReference type="OMA" id="EPYLWGQ"/>
<organism evidence="5 6">
    <name type="scientific">Anabas testudineus</name>
    <name type="common">Climbing perch</name>
    <name type="synonym">Anthias testudineus</name>
    <dbReference type="NCBI Taxonomy" id="64144"/>
    <lineage>
        <taxon>Eukaryota</taxon>
        <taxon>Metazoa</taxon>
        <taxon>Chordata</taxon>
        <taxon>Craniata</taxon>
        <taxon>Vertebrata</taxon>
        <taxon>Euteleostomi</taxon>
        <taxon>Actinopterygii</taxon>
        <taxon>Neopterygii</taxon>
        <taxon>Teleostei</taxon>
        <taxon>Neoteleostei</taxon>
        <taxon>Acanthomorphata</taxon>
        <taxon>Anabantaria</taxon>
        <taxon>Anabantiformes</taxon>
        <taxon>Anabantoidei</taxon>
        <taxon>Anabantidae</taxon>
        <taxon>Anabas</taxon>
    </lineage>
</organism>
<dbReference type="InterPro" id="IPR052626">
    <property type="entry name" value="SWT1_Regulator"/>
</dbReference>
<feature type="compositionally biased region" description="Basic residues" evidence="3">
    <location>
        <begin position="1"/>
        <end position="13"/>
    </location>
</feature>
<evidence type="ECO:0000313" key="6">
    <source>
        <dbReference type="Proteomes" id="UP000265040"/>
    </source>
</evidence>
<proteinExistence type="inferred from homology"/>
<evidence type="ECO:0000256" key="3">
    <source>
        <dbReference type="SAM" id="MobiDB-lite"/>
    </source>
</evidence>
<dbReference type="InterPro" id="IPR029060">
    <property type="entry name" value="PIN-like_dom_sf"/>
</dbReference>
<evidence type="ECO:0000313" key="5">
    <source>
        <dbReference type="Ensembl" id="ENSATEP00000027413.1"/>
    </source>
</evidence>
<keyword evidence="6" id="KW-1185">Reference proteome</keyword>
<feature type="region of interest" description="Disordered" evidence="3">
    <location>
        <begin position="349"/>
        <end position="394"/>
    </location>
</feature>
<dbReference type="SUPFAM" id="SSF88723">
    <property type="entry name" value="PIN domain-like"/>
    <property type="match status" value="1"/>
</dbReference>